<dbReference type="HOGENOM" id="CLU_044348_9_4_1"/>
<dbReference type="OrthoDB" id="10281212at2759"/>
<evidence type="ECO:0008006" key="3">
    <source>
        <dbReference type="Google" id="ProtNLM"/>
    </source>
</evidence>
<evidence type="ECO:0000313" key="1">
    <source>
        <dbReference type="EMBL" id="KCZ79563.1"/>
    </source>
</evidence>
<dbReference type="AlphaFoldDB" id="A0A059EX39"/>
<sequence>MSNILGVVLYTRVTKTVQHKKSVDISKKIVENILNKFVHLIPKVDFSGKKLGGPGFIVKIDETMRNYKTKSHMGRFPAKKSNVLCIVETKEKSTRVFARCINHKNLKPQVGYLRIIPIDTV</sequence>
<reference evidence="1 2" key="2">
    <citation type="submission" date="2014-03" db="EMBL/GenBank/DDBJ databases">
        <title>The Genome Sequence of Anncaliia algerae insect isolate PRA339.</title>
        <authorList>
            <consortium name="The Broad Institute Genome Sequencing Platform"/>
            <consortium name="The Broad Institute Genome Sequencing Center for Infectious Disease"/>
            <person name="Cuomo C."/>
            <person name="Becnel J."/>
            <person name="Sanscrainte N."/>
            <person name="Walker B."/>
            <person name="Young S.K."/>
            <person name="Zeng Q."/>
            <person name="Gargeya S."/>
            <person name="Fitzgerald M."/>
            <person name="Haas B."/>
            <person name="Abouelleil A."/>
            <person name="Alvarado L."/>
            <person name="Arachchi H.M."/>
            <person name="Berlin A.M."/>
            <person name="Chapman S.B."/>
            <person name="Dewar J."/>
            <person name="Goldberg J."/>
            <person name="Griggs A."/>
            <person name="Gujja S."/>
            <person name="Hansen M."/>
            <person name="Howarth C."/>
            <person name="Imamovic A."/>
            <person name="Larimer J."/>
            <person name="McCowan C."/>
            <person name="Murphy C."/>
            <person name="Neiman D."/>
            <person name="Pearson M."/>
            <person name="Priest M."/>
            <person name="Roberts A."/>
            <person name="Saif S."/>
            <person name="Shea T."/>
            <person name="Sisk P."/>
            <person name="Sykes S."/>
            <person name="Wortman J."/>
            <person name="Nusbaum C."/>
            <person name="Birren B."/>
        </authorList>
    </citation>
    <scope>NUCLEOTIDE SEQUENCE [LARGE SCALE GENOMIC DNA]</scope>
    <source>
        <strain evidence="1 2">PRA339</strain>
    </source>
</reference>
<name>A0A059EX39_9MICR</name>
<protein>
    <recommendedName>
        <fullName evidence="3">ISXO2-like transposase domain-containing protein</fullName>
    </recommendedName>
</protein>
<gene>
    <name evidence="1" type="ORF">H312_03056</name>
</gene>
<dbReference type="Proteomes" id="UP000030655">
    <property type="component" value="Unassembled WGS sequence"/>
</dbReference>
<accession>A0A059EX39</accession>
<dbReference type="EMBL" id="KK365257">
    <property type="protein sequence ID" value="KCZ79563.1"/>
    <property type="molecule type" value="Genomic_DNA"/>
</dbReference>
<reference evidence="2" key="1">
    <citation type="submission" date="2013-02" db="EMBL/GenBank/DDBJ databases">
        <authorList>
            <consortium name="The Broad Institute Genome Sequencing Platform"/>
            <person name="Cuomo C."/>
            <person name="Becnel J."/>
            <person name="Sanscrainte N."/>
            <person name="Walker B."/>
            <person name="Young S.K."/>
            <person name="Zeng Q."/>
            <person name="Gargeya S."/>
            <person name="Fitzgerald M."/>
            <person name="Haas B."/>
            <person name="Abouelleil A."/>
            <person name="Alvarado L."/>
            <person name="Arachchi H.M."/>
            <person name="Berlin A.M."/>
            <person name="Chapman S.B."/>
            <person name="Dewar J."/>
            <person name="Goldberg J."/>
            <person name="Griggs A."/>
            <person name="Gujja S."/>
            <person name="Hansen M."/>
            <person name="Howarth C."/>
            <person name="Imamovic A."/>
            <person name="Larimer J."/>
            <person name="McCowan C."/>
            <person name="Murphy C."/>
            <person name="Neiman D."/>
            <person name="Pearson M."/>
            <person name="Priest M."/>
            <person name="Roberts A."/>
            <person name="Saif S."/>
            <person name="Shea T."/>
            <person name="Sisk P."/>
            <person name="Sykes S."/>
            <person name="Wortman J."/>
            <person name="Nusbaum C."/>
            <person name="Birren B."/>
        </authorList>
    </citation>
    <scope>NUCLEOTIDE SEQUENCE [LARGE SCALE GENOMIC DNA]</scope>
    <source>
        <strain evidence="2">PRA339</strain>
    </source>
</reference>
<organism evidence="1 2">
    <name type="scientific">Anncaliia algerae PRA339</name>
    <dbReference type="NCBI Taxonomy" id="1288291"/>
    <lineage>
        <taxon>Eukaryota</taxon>
        <taxon>Fungi</taxon>
        <taxon>Fungi incertae sedis</taxon>
        <taxon>Microsporidia</taxon>
        <taxon>Tubulinosematoidea</taxon>
        <taxon>Tubulinosematidae</taxon>
        <taxon>Anncaliia</taxon>
    </lineage>
</organism>
<dbReference type="VEuPathDB" id="MicrosporidiaDB:H312_03056"/>
<proteinExistence type="predicted"/>
<evidence type="ECO:0000313" key="2">
    <source>
        <dbReference type="Proteomes" id="UP000030655"/>
    </source>
</evidence>
<keyword evidence="2" id="KW-1185">Reference proteome</keyword>